<dbReference type="AlphaFoldDB" id="A0AA46TDS1"/>
<dbReference type="RefSeq" id="WP_271632052.1">
    <property type="nucleotide sequence ID" value="NZ_CP094970.1"/>
</dbReference>
<accession>A0AA46TDS1</accession>
<evidence type="ECO:0000313" key="2">
    <source>
        <dbReference type="Proteomes" id="UP001164390"/>
    </source>
</evidence>
<gene>
    <name evidence="1" type="ORF">L0C25_12845</name>
</gene>
<keyword evidence="2" id="KW-1185">Reference proteome</keyword>
<sequence length="200" mass="21992">MALHGLDPDKNNDAATFAQLLPRRIAASGAAAVSLDHVTKSREGRGRWAIGAQHKLSGLDGASYVLDNRTPFGVGLTGRTTVRIAKDRPGQLRRNALPSSEGMFWFGDLALKSRDDTFAEVSVEPPFEREDSWRPTKLMSAIASLLEERGALSQRRILAGVRGKTDRKREALDLLIVDGYVSDKTPHELLKPYLDQDGDQ</sequence>
<name>A0AA46TDS1_9ACTN</name>
<dbReference type="EMBL" id="CP094970">
    <property type="protein sequence ID" value="UYM03444.1"/>
    <property type="molecule type" value="Genomic_DNA"/>
</dbReference>
<proteinExistence type="predicted"/>
<organism evidence="1 2">
    <name type="scientific">Solicola gregarius</name>
    <dbReference type="NCBI Taxonomy" id="2908642"/>
    <lineage>
        <taxon>Bacteria</taxon>
        <taxon>Bacillati</taxon>
        <taxon>Actinomycetota</taxon>
        <taxon>Actinomycetes</taxon>
        <taxon>Propionibacteriales</taxon>
        <taxon>Nocardioidaceae</taxon>
        <taxon>Solicola</taxon>
    </lineage>
</organism>
<evidence type="ECO:0000313" key="1">
    <source>
        <dbReference type="EMBL" id="UYM03444.1"/>
    </source>
</evidence>
<dbReference type="KEGG" id="sgrg:L0C25_12845"/>
<protein>
    <submittedName>
        <fullName evidence="1">Uncharacterized protein</fullName>
    </submittedName>
</protein>
<reference evidence="1" key="1">
    <citation type="submission" date="2022-01" db="EMBL/GenBank/DDBJ databases">
        <title>Nocardioidaceae gen. sp. A5X3R13.</title>
        <authorList>
            <person name="Lopez Marin M.A."/>
            <person name="Uhlik O."/>
        </authorList>
    </citation>
    <scope>NUCLEOTIDE SEQUENCE</scope>
    <source>
        <strain evidence="1">A5X3R13</strain>
    </source>
</reference>
<dbReference type="Proteomes" id="UP001164390">
    <property type="component" value="Chromosome"/>
</dbReference>